<dbReference type="PROSITE" id="PS50865">
    <property type="entry name" value="ZF_MYND_2"/>
    <property type="match status" value="1"/>
</dbReference>
<protein>
    <submittedName>
        <fullName evidence="6">Programmed cell death protein</fullName>
    </submittedName>
</protein>
<dbReference type="GO" id="GO:0005737">
    <property type="term" value="C:cytoplasm"/>
    <property type="evidence" value="ECO:0007669"/>
    <property type="project" value="InterPro"/>
</dbReference>
<accession>A0AAD5TW26</accession>
<comment type="caution">
    <text evidence="6">The sequence shown here is derived from an EMBL/GenBank/DDBJ whole genome shotgun (WGS) entry which is preliminary data.</text>
</comment>
<dbReference type="Pfam" id="PF01753">
    <property type="entry name" value="zf-MYND"/>
    <property type="match status" value="1"/>
</dbReference>
<reference evidence="6" key="1">
    <citation type="submission" date="2020-05" db="EMBL/GenBank/DDBJ databases">
        <title>Phylogenomic resolution of chytrid fungi.</title>
        <authorList>
            <person name="Stajich J.E."/>
            <person name="Amses K."/>
            <person name="Simmons R."/>
            <person name="Seto K."/>
            <person name="Myers J."/>
            <person name="Bonds A."/>
            <person name="Quandt C.A."/>
            <person name="Barry K."/>
            <person name="Liu P."/>
            <person name="Grigoriev I."/>
            <person name="Longcore J.E."/>
            <person name="James T.Y."/>
        </authorList>
    </citation>
    <scope>NUCLEOTIDE SEQUENCE</scope>
    <source>
        <strain evidence="6">JEL0476</strain>
    </source>
</reference>
<dbReference type="PANTHER" id="PTHR12298">
    <property type="entry name" value="PCDC2 PROGRAMMED CELL DEATH PROTEIN 2 -RELATED"/>
    <property type="match status" value="1"/>
</dbReference>
<dbReference type="EMBL" id="JADGJW010000868">
    <property type="protein sequence ID" value="KAJ3210880.1"/>
    <property type="molecule type" value="Genomic_DNA"/>
</dbReference>
<dbReference type="PANTHER" id="PTHR12298:SF4">
    <property type="entry name" value="PROGRAMMED CELL DEATH PROTEIN 2"/>
    <property type="match status" value="1"/>
</dbReference>
<dbReference type="Proteomes" id="UP001211065">
    <property type="component" value="Unassembled WGS sequence"/>
</dbReference>
<keyword evidence="1" id="KW-0479">Metal-binding</keyword>
<dbReference type="InterPro" id="IPR007320">
    <property type="entry name" value="PDCD2_C"/>
</dbReference>
<keyword evidence="2 4" id="KW-0863">Zinc-finger</keyword>
<dbReference type="InterPro" id="IPR002893">
    <property type="entry name" value="Znf_MYND"/>
</dbReference>
<evidence type="ECO:0000313" key="7">
    <source>
        <dbReference type="Proteomes" id="UP001211065"/>
    </source>
</evidence>
<gene>
    <name evidence="6" type="primary">ZFRP8</name>
    <name evidence="6" type="ORF">HK099_008155</name>
</gene>
<proteinExistence type="predicted"/>
<evidence type="ECO:0000313" key="6">
    <source>
        <dbReference type="EMBL" id="KAJ3210880.1"/>
    </source>
</evidence>
<evidence type="ECO:0000256" key="1">
    <source>
        <dbReference type="ARBA" id="ARBA00022723"/>
    </source>
</evidence>
<dbReference type="GO" id="GO:0008270">
    <property type="term" value="F:zinc ion binding"/>
    <property type="evidence" value="ECO:0007669"/>
    <property type="project" value="UniProtKB-KW"/>
</dbReference>
<name>A0AAD5TW26_9FUNG</name>
<dbReference type="SUPFAM" id="SSF144232">
    <property type="entry name" value="HIT/MYND zinc finger-like"/>
    <property type="match status" value="1"/>
</dbReference>
<dbReference type="Gene3D" id="6.10.140.2220">
    <property type="match status" value="1"/>
</dbReference>
<dbReference type="Pfam" id="PF04194">
    <property type="entry name" value="PDCD2_C"/>
    <property type="match status" value="1"/>
</dbReference>
<keyword evidence="7" id="KW-1185">Reference proteome</keyword>
<sequence>MSSKIQLGFAIEIDENDPLMYDINDFPSKIGGLPMWLNPAEPLTSEQTRCEICNDIMAFLLQIYNTEDFPEEAFNRSTYVFICRNENCNKTSPENWNKIMKVFRIQLPKKNPYYPFSEDEPGLLIEGTFKSRYCKICNLKGSKCCSKCKNAYYCSKEHQLYDWNNLDHKLNCSTNCTKVVNIDYNTKSNELQFNCFEIVNEVEPESKISKMDLKVEEMLNNMNIMTEKEESFSKQQLDEEEETKVDVDKAFLKFQKRVEREPEQAFRYYRTSYNNTEFTKPLYVSDLNKPKEIPDCKHCHSKRTLEYQVMPQLLNFLQDDNVDFGTLLIYTCESNCESAHFEKDECGVWARELIFRQDFSNDGMKLGNSSNSAITSQN</sequence>
<keyword evidence="3" id="KW-0862">Zinc</keyword>
<feature type="domain" description="MYND-type" evidence="5">
    <location>
        <begin position="134"/>
        <end position="172"/>
    </location>
</feature>
<evidence type="ECO:0000256" key="3">
    <source>
        <dbReference type="ARBA" id="ARBA00022833"/>
    </source>
</evidence>
<dbReference type="AlphaFoldDB" id="A0AAD5TW26"/>
<evidence type="ECO:0000259" key="5">
    <source>
        <dbReference type="PROSITE" id="PS50865"/>
    </source>
</evidence>
<evidence type="ECO:0000256" key="4">
    <source>
        <dbReference type="PROSITE-ProRule" id="PRU00134"/>
    </source>
</evidence>
<evidence type="ECO:0000256" key="2">
    <source>
        <dbReference type="ARBA" id="ARBA00022771"/>
    </source>
</evidence>
<dbReference type="PROSITE" id="PS01360">
    <property type="entry name" value="ZF_MYND_1"/>
    <property type="match status" value="1"/>
</dbReference>
<dbReference type="GO" id="GO:0005634">
    <property type="term" value="C:nucleus"/>
    <property type="evidence" value="ECO:0007669"/>
    <property type="project" value="TreeGrafter"/>
</dbReference>
<organism evidence="6 7">
    <name type="scientific">Clydaea vesicula</name>
    <dbReference type="NCBI Taxonomy" id="447962"/>
    <lineage>
        <taxon>Eukaryota</taxon>
        <taxon>Fungi</taxon>
        <taxon>Fungi incertae sedis</taxon>
        <taxon>Chytridiomycota</taxon>
        <taxon>Chytridiomycota incertae sedis</taxon>
        <taxon>Chytridiomycetes</taxon>
        <taxon>Lobulomycetales</taxon>
        <taxon>Lobulomycetaceae</taxon>
        <taxon>Clydaea</taxon>
    </lineage>
</organism>